<dbReference type="InterPro" id="IPR013328">
    <property type="entry name" value="6PGD_dom2"/>
</dbReference>
<reference evidence="7" key="1">
    <citation type="journal article" date="2019" name="Int. J. Syst. Evol. Microbiol.">
        <title>The Global Catalogue of Microorganisms (GCM) 10K type strain sequencing project: providing services to taxonomists for standard genome sequencing and annotation.</title>
        <authorList>
            <consortium name="The Broad Institute Genomics Platform"/>
            <consortium name="The Broad Institute Genome Sequencing Center for Infectious Disease"/>
            <person name="Wu L."/>
            <person name="Ma J."/>
        </authorList>
    </citation>
    <scope>NUCLEOTIDE SEQUENCE [LARGE SCALE GENOMIC DNA]</scope>
    <source>
        <strain evidence="7">TISTR 2241</strain>
    </source>
</reference>
<dbReference type="InterPro" id="IPR051265">
    <property type="entry name" value="HIBADH-related_NP60_sf"/>
</dbReference>
<sequence length="288" mass="31662">MIGFIGLGIMGSRMANQLLEDGHDLIIYNRTKEKASPLLKKGATWANSPSEVAERARILFTMLSKPEIVKKVALGESGFLPSMNEGTLWVDCSTVDPQFSRKMAHEAENRKIRFVDAPVLGSKLPAEKGELIFVVGGHKEDIKDIHPLLDAMGKGVHYLGGHGQGSSMKLVVNAMLAQSMVAFSEAVSLGESLNLPKETIVDTLLSNPATAPFLKGKRKFFLEEANDVEFPLEHIHKDLHLASQMAYEESTPLPFINLAKELYALAKNKGNSKEDMSAIYQALYSHQD</sequence>
<dbReference type="Gene3D" id="1.10.1040.10">
    <property type="entry name" value="N-(1-d-carboxylethyl)-l-norvaline Dehydrogenase, domain 2"/>
    <property type="match status" value="1"/>
</dbReference>
<dbReference type="InterPro" id="IPR006115">
    <property type="entry name" value="6PGDH_NADP-bd"/>
</dbReference>
<dbReference type="Pfam" id="PF03446">
    <property type="entry name" value="NAD_binding_2"/>
    <property type="match status" value="1"/>
</dbReference>
<evidence type="ECO:0000259" key="5">
    <source>
        <dbReference type="Pfam" id="PF14833"/>
    </source>
</evidence>
<dbReference type="Pfam" id="PF14833">
    <property type="entry name" value="NAD_binding_11"/>
    <property type="match status" value="1"/>
</dbReference>
<accession>A0ABW5PSC2</accession>
<dbReference type="GO" id="GO:0016491">
    <property type="term" value="F:oxidoreductase activity"/>
    <property type="evidence" value="ECO:0007669"/>
    <property type="project" value="UniProtKB-KW"/>
</dbReference>
<dbReference type="SUPFAM" id="SSF51735">
    <property type="entry name" value="NAD(P)-binding Rossmann-fold domains"/>
    <property type="match status" value="1"/>
</dbReference>
<evidence type="ECO:0000313" key="7">
    <source>
        <dbReference type="Proteomes" id="UP001597458"/>
    </source>
</evidence>
<evidence type="ECO:0000256" key="3">
    <source>
        <dbReference type="ARBA" id="ARBA00023027"/>
    </source>
</evidence>
<evidence type="ECO:0000313" key="6">
    <source>
        <dbReference type="EMBL" id="MFD2617805.1"/>
    </source>
</evidence>
<dbReference type="SUPFAM" id="SSF48179">
    <property type="entry name" value="6-phosphogluconate dehydrogenase C-terminal domain-like"/>
    <property type="match status" value="1"/>
</dbReference>
<dbReference type="EC" id="1.1.-.-" evidence="6"/>
<feature type="domain" description="6-phosphogluconate dehydrogenase NADP-binding" evidence="4">
    <location>
        <begin position="2"/>
        <end position="160"/>
    </location>
</feature>
<evidence type="ECO:0000259" key="4">
    <source>
        <dbReference type="Pfam" id="PF03446"/>
    </source>
</evidence>
<comment type="caution">
    <text evidence="6">The sequence shown here is derived from an EMBL/GenBank/DDBJ whole genome shotgun (WGS) entry which is preliminary data.</text>
</comment>
<dbReference type="InterPro" id="IPR015815">
    <property type="entry name" value="HIBADH-related"/>
</dbReference>
<dbReference type="PANTHER" id="PTHR43580">
    <property type="entry name" value="OXIDOREDUCTASE GLYR1-RELATED"/>
    <property type="match status" value="1"/>
</dbReference>
<dbReference type="PIRSF" id="PIRSF000103">
    <property type="entry name" value="HIBADH"/>
    <property type="match status" value="1"/>
</dbReference>
<keyword evidence="3" id="KW-0520">NAD</keyword>
<gene>
    <name evidence="6" type="ORF">ACFSTF_10860</name>
</gene>
<evidence type="ECO:0000256" key="1">
    <source>
        <dbReference type="ARBA" id="ARBA00009080"/>
    </source>
</evidence>
<name>A0ABW5PSC2_9BACI</name>
<comment type="similarity">
    <text evidence="1">Belongs to the HIBADH-related family.</text>
</comment>
<dbReference type="Gene3D" id="3.40.50.720">
    <property type="entry name" value="NAD(P)-binding Rossmann-like Domain"/>
    <property type="match status" value="1"/>
</dbReference>
<dbReference type="Proteomes" id="UP001597458">
    <property type="component" value="Unassembled WGS sequence"/>
</dbReference>
<dbReference type="InterPro" id="IPR008927">
    <property type="entry name" value="6-PGluconate_DH-like_C_sf"/>
</dbReference>
<dbReference type="EMBL" id="JBHUMR010000014">
    <property type="protein sequence ID" value="MFD2617805.1"/>
    <property type="molecule type" value="Genomic_DNA"/>
</dbReference>
<keyword evidence="2 6" id="KW-0560">Oxidoreductase</keyword>
<evidence type="ECO:0000256" key="2">
    <source>
        <dbReference type="ARBA" id="ARBA00023002"/>
    </source>
</evidence>
<dbReference type="PANTHER" id="PTHR43580:SF2">
    <property type="entry name" value="CYTOKINE-LIKE NUCLEAR FACTOR N-PAC"/>
    <property type="match status" value="1"/>
</dbReference>
<feature type="domain" description="3-hydroxyisobutyrate dehydrogenase-like NAD-binding" evidence="5">
    <location>
        <begin position="163"/>
        <end position="282"/>
    </location>
</feature>
<dbReference type="InterPro" id="IPR036291">
    <property type="entry name" value="NAD(P)-bd_dom_sf"/>
</dbReference>
<organism evidence="6 7">
    <name type="scientific">Terrilactibacillus laevilacticus</name>
    <dbReference type="NCBI Taxonomy" id="1380157"/>
    <lineage>
        <taxon>Bacteria</taxon>
        <taxon>Bacillati</taxon>
        <taxon>Bacillota</taxon>
        <taxon>Bacilli</taxon>
        <taxon>Bacillales</taxon>
        <taxon>Bacillaceae</taxon>
        <taxon>Terrilactibacillus</taxon>
    </lineage>
</organism>
<proteinExistence type="inferred from homology"/>
<dbReference type="InterPro" id="IPR029154">
    <property type="entry name" value="HIBADH-like_NADP-bd"/>
</dbReference>
<dbReference type="RefSeq" id="WP_141190293.1">
    <property type="nucleotide sequence ID" value="NZ_JBHUMR010000014.1"/>
</dbReference>
<keyword evidence="7" id="KW-1185">Reference proteome</keyword>
<protein>
    <submittedName>
        <fullName evidence="6">NAD(P)-dependent oxidoreductase</fullName>
        <ecNumber evidence="6">1.1.-.-</ecNumber>
    </submittedName>
</protein>